<organism evidence="3 4">
    <name type="scientific">Cellulomonas avistercoris</name>
    <dbReference type="NCBI Taxonomy" id="2762242"/>
    <lineage>
        <taxon>Bacteria</taxon>
        <taxon>Bacillati</taxon>
        <taxon>Actinomycetota</taxon>
        <taxon>Actinomycetes</taxon>
        <taxon>Micrococcales</taxon>
        <taxon>Cellulomonadaceae</taxon>
        <taxon>Cellulomonas</taxon>
    </lineage>
</organism>
<feature type="transmembrane region" description="Helical" evidence="2">
    <location>
        <begin position="61"/>
        <end position="78"/>
    </location>
</feature>
<evidence type="ECO:0000313" key="3">
    <source>
        <dbReference type="EMBL" id="MBD7920126.1"/>
    </source>
</evidence>
<protein>
    <submittedName>
        <fullName evidence="3">Uncharacterized protein</fullName>
    </submittedName>
</protein>
<accession>A0ABR8QI71</accession>
<comment type="caution">
    <text evidence="3">The sequence shown here is derived from an EMBL/GenBank/DDBJ whole genome shotgun (WGS) entry which is preliminary data.</text>
</comment>
<dbReference type="EMBL" id="JACSQV010000021">
    <property type="protein sequence ID" value="MBD7920126.1"/>
    <property type="molecule type" value="Genomic_DNA"/>
</dbReference>
<keyword evidence="4" id="KW-1185">Reference proteome</keyword>
<gene>
    <name evidence="3" type="ORF">H9657_17780</name>
</gene>
<name>A0ABR8QI71_9CELL</name>
<evidence type="ECO:0000256" key="1">
    <source>
        <dbReference type="SAM" id="MobiDB-lite"/>
    </source>
</evidence>
<keyword evidence="2" id="KW-0812">Transmembrane</keyword>
<evidence type="ECO:0000313" key="4">
    <source>
        <dbReference type="Proteomes" id="UP000604241"/>
    </source>
</evidence>
<dbReference type="Proteomes" id="UP000604241">
    <property type="component" value="Unassembled WGS sequence"/>
</dbReference>
<keyword evidence="2" id="KW-1133">Transmembrane helix</keyword>
<proteinExistence type="predicted"/>
<keyword evidence="2" id="KW-0472">Membrane</keyword>
<feature type="transmembrane region" description="Helical" evidence="2">
    <location>
        <begin position="26"/>
        <end position="49"/>
    </location>
</feature>
<feature type="region of interest" description="Disordered" evidence="1">
    <location>
        <begin position="167"/>
        <end position="192"/>
    </location>
</feature>
<sequence>MISLLSLVPVPDVPPEPPPPTSASTLGWALIALGLAGMLGFAVITVRAILNVSFRKHEIRLAAWLSFGGIALLALSYVDWRIHHHRQDAARDTWWEARQQADDVAQAALEKKYGITFTDPVLVFPIEEDPLPWEMHVELTDGSPSSCWLSNAHDYFTISCGPDESTATPLAVVGNDHSESDEHPAPATDGNS</sequence>
<reference evidence="3 4" key="1">
    <citation type="submission" date="2020-08" db="EMBL/GenBank/DDBJ databases">
        <title>A Genomic Blueprint of the Chicken Gut Microbiome.</title>
        <authorList>
            <person name="Gilroy R."/>
            <person name="Ravi A."/>
            <person name="Getino M."/>
            <person name="Pursley I."/>
            <person name="Horton D.L."/>
            <person name="Alikhan N.-F."/>
            <person name="Baker D."/>
            <person name="Gharbi K."/>
            <person name="Hall N."/>
            <person name="Watson M."/>
            <person name="Adriaenssens E.M."/>
            <person name="Foster-Nyarko E."/>
            <person name="Jarju S."/>
            <person name="Secka A."/>
            <person name="Antonio M."/>
            <person name="Oren A."/>
            <person name="Chaudhuri R."/>
            <person name="La Ragione R.M."/>
            <person name="Hildebrand F."/>
            <person name="Pallen M.J."/>
        </authorList>
    </citation>
    <scope>NUCLEOTIDE SEQUENCE [LARGE SCALE GENOMIC DNA]</scope>
    <source>
        <strain evidence="3 4">Sa3CUA2</strain>
    </source>
</reference>
<dbReference type="RefSeq" id="WP_191784774.1">
    <property type="nucleotide sequence ID" value="NZ_JACSQV010000021.1"/>
</dbReference>
<evidence type="ECO:0000256" key="2">
    <source>
        <dbReference type="SAM" id="Phobius"/>
    </source>
</evidence>